<dbReference type="Proteomes" id="UP001281761">
    <property type="component" value="Unassembled WGS sequence"/>
</dbReference>
<organism evidence="2 4">
    <name type="scientific">Blattamonas nauphoetae</name>
    <dbReference type="NCBI Taxonomy" id="2049346"/>
    <lineage>
        <taxon>Eukaryota</taxon>
        <taxon>Metamonada</taxon>
        <taxon>Preaxostyla</taxon>
        <taxon>Oxymonadida</taxon>
        <taxon>Blattamonas</taxon>
    </lineage>
</organism>
<evidence type="ECO:0000313" key="2">
    <source>
        <dbReference type="EMBL" id="KAK2941823.1"/>
    </source>
</evidence>
<evidence type="ECO:0000313" key="4">
    <source>
        <dbReference type="Proteomes" id="UP001281761"/>
    </source>
</evidence>
<dbReference type="EMBL" id="JARBJD010000408">
    <property type="protein sequence ID" value="KAK2942454.1"/>
    <property type="molecule type" value="Genomic_DNA"/>
</dbReference>
<comment type="caution">
    <text evidence="2">The sequence shown here is derived from an EMBL/GenBank/DDBJ whole genome shotgun (WGS) entry which is preliminary data.</text>
</comment>
<feature type="region of interest" description="Disordered" evidence="1">
    <location>
        <begin position="40"/>
        <end position="142"/>
    </location>
</feature>
<keyword evidence="4" id="KW-1185">Reference proteome</keyword>
<name>A0ABQ9WR76_9EUKA</name>
<feature type="compositionally biased region" description="Basic and acidic residues" evidence="1">
    <location>
        <begin position="88"/>
        <end position="106"/>
    </location>
</feature>
<evidence type="ECO:0000313" key="3">
    <source>
        <dbReference type="EMBL" id="KAK2942454.1"/>
    </source>
</evidence>
<feature type="compositionally biased region" description="Basic and acidic residues" evidence="1">
    <location>
        <begin position="116"/>
        <end position="134"/>
    </location>
</feature>
<gene>
    <name evidence="3" type="ORF">BLNAU_22644</name>
    <name evidence="2" type="ORF">BLNAU_23258</name>
</gene>
<proteinExistence type="predicted"/>
<feature type="compositionally biased region" description="Basic and acidic residues" evidence="1">
    <location>
        <begin position="56"/>
        <end position="78"/>
    </location>
</feature>
<sequence>MKRNGNRTFGKDISTFGDAEMTGGVSWARMSETVELRIVSAREMSGVKAEGGQSGRDGERRAEWATGRKEGRVDDRAEGGQSGRQGGRRAEWTTGRKEGRVDDRAEGGQSGRQGGRRAEWTTGRKEGRVDDRAEGGQSGRQG</sequence>
<reference evidence="2 4" key="1">
    <citation type="journal article" date="2022" name="bioRxiv">
        <title>Genomics of Preaxostyla Flagellates Illuminates Evolutionary Transitions and the Path Towards Mitochondrial Loss.</title>
        <authorList>
            <person name="Novak L.V.F."/>
            <person name="Treitli S.C."/>
            <person name="Pyrih J."/>
            <person name="Halakuc P."/>
            <person name="Pipaliya S.V."/>
            <person name="Vacek V."/>
            <person name="Brzon O."/>
            <person name="Soukal P."/>
            <person name="Eme L."/>
            <person name="Dacks J.B."/>
            <person name="Karnkowska A."/>
            <person name="Elias M."/>
            <person name="Hampl V."/>
        </authorList>
    </citation>
    <scope>NUCLEOTIDE SEQUENCE [LARGE SCALE GENOMIC DNA]</scope>
    <source>
        <strain evidence="2">NAU3</strain>
        <tissue evidence="2">Gut</tissue>
    </source>
</reference>
<accession>A0ABQ9WR76</accession>
<evidence type="ECO:0000256" key="1">
    <source>
        <dbReference type="SAM" id="MobiDB-lite"/>
    </source>
</evidence>
<protein>
    <submittedName>
        <fullName evidence="2">Uncharacterized protein</fullName>
    </submittedName>
</protein>
<dbReference type="EMBL" id="JARBJD010000459">
    <property type="protein sequence ID" value="KAK2941823.1"/>
    <property type="molecule type" value="Genomic_DNA"/>
</dbReference>